<dbReference type="CDD" id="cd16279">
    <property type="entry name" value="metallo-hydrolase-like_MBL-fold"/>
    <property type="match status" value="1"/>
</dbReference>
<dbReference type="Pfam" id="PF12706">
    <property type="entry name" value="Lactamase_B_2"/>
    <property type="match status" value="1"/>
</dbReference>
<dbReference type="SUPFAM" id="SSF56281">
    <property type="entry name" value="Metallo-hydrolase/oxidoreductase"/>
    <property type="match status" value="1"/>
</dbReference>
<organism evidence="2">
    <name type="scientific">marine metagenome</name>
    <dbReference type="NCBI Taxonomy" id="408172"/>
    <lineage>
        <taxon>unclassified sequences</taxon>
        <taxon>metagenomes</taxon>
        <taxon>ecological metagenomes</taxon>
    </lineage>
</organism>
<feature type="domain" description="Metallo-beta-lactamase" evidence="1">
    <location>
        <begin position="34"/>
        <end position="199"/>
    </location>
</feature>
<dbReference type="InterPro" id="IPR036866">
    <property type="entry name" value="RibonucZ/Hydroxyglut_hydro"/>
</dbReference>
<evidence type="ECO:0000313" key="2">
    <source>
        <dbReference type="EMBL" id="SVB34525.1"/>
    </source>
</evidence>
<dbReference type="Gene3D" id="3.60.15.10">
    <property type="entry name" value="Ribonuclease Z/Hydroxyacylglutathione hydrolase-like"/>
    <property type="match status" value="1"/>
</dbReference>
<accession>A0A382D8E6</accession>
<dbReference type="InterPro" id="IPR001279">
    <property type="entry name" value="Metallo-B-lactamas"/>
</dbReference>
<dbReference type="AlphaFoldDB" id="A0A382D8E6"/>
<evidence type="ECO:0000259" key="1">
    <source>
        <dbReference type="SMART" id="SM00849"/>
    </source>
</evidence>
<reference evidence="2" key="1">
    <citation type="submission" date="2018-05" db="EMBL/GenBank/DDBJ databases">
        <authorList>
            <person name="Lanie J.A."/>
            <person name="Ng W.-L."/>
            <person name="Kazmierczak K.M."/>
            <person name="Andrzejewski T.M."/>
            <person name="Davidsen T.M."/>
            <person name="Wayne K.J."/>
            <person name="Tettelin H."/>
            <person name="Glass J.I."/>
            <person name="Rusch D."/>
            <person name="Podicherti R."/>
            <person name="Tsui H.-C.T."/>
            <person name="Winkler M.E."/>
        </authorList>
    </citation>
    <scope>NUCLEOTIDE SEQUENCE</scope>
</reference>
<sequence>MWVTILGCGTSGGVPRIGNVWGICDPMEPRNRRLRSSILVQSDTTNLIVDTTPDLREQCLAANLMHLDAALYTHDHADHVNGIDDLRGFMVLQGGRIPVYGDPNTIQSITHRFDYIFASARNYPPIATAHLIDGPFSVGDINIAPFRQIHGGMDSLGFRFGSMAYSTDLSELPPDSFENLRELDVWIVDALRPKPHPTHTHLEQTLEWITELRPKRAVLTHMTWDMDYAALCAELPSGVEPAYDGMVLQFS</sequence>
<name>A0A382D8E6_9ZZZZ</name>
<gene>
    <name evidence="2" type="ORF">METZ01_LOCUS187379</name>
</gene>
<dbReference type="SMART" id="SM00849">
    <property type="entry name" value="Lactamase_B"/>
    <property type="match status" value="1"/>
</dbReference>
<protein>
    <recommendedName>
        <fullName evidence="1">Metallo-beta-lactamase domain-containing protein</fullName>
    </recommendedName>
</protein>
<dbReference type="PANTHER" id="PTHR42663:SF6">
    <property type="entry name" value="HYDROLASE C777.06C-RELATED"/>
    <property type="match status" value="1"/>
</dbReference>
<proteinExistence type="predicted"/>
<dbReference type="EMBL" id="UINC01038071">
    <property type="protein sequence ID" value="SVB34525.1"/>
    <property type="molecule type" value="Genomic_DNA"/>
</dbReference>
<dbReference type="PANTHER" id="PTHR42663">
    <property type="entry name" value="HYDROLASE C777.06C-RELATED-RELATED"/>
    <property type="match status" value="1"/>
</dbReference>